<dbReference type="InterPro" id="IPR039904">
    <property type="entry name" value="TRANK1"/>
</dbReference>
<dbReference type="PANTHER" id="PTHR21529">
    <property type="entry name" value="MAMMARY TURMOR VIRUS RECEPTOR HOMOLOG 1, 2 MTVR1, 2"/>
    <property type="match status" value="1"/>
</dbReference>
<sequence>MAFDFKSMEQYNMIAHQLKTIGNEAFKQRRYRIAVQKYDEALSILRGLQPTRRELAVLYCNRSNALYNLEMWKLAFDSAQYAIAVDSTFIKGYYWTGNALLKMHDYFGAHQYFYEGLNILDTDRDQSHHQIADFIVGILTCGTDSNFLEILKWKGYNATIWQIVIEKAAKKNLWKALYIVLCDLKLMPGNEYSAAQISLKELFMNFLPTCRPFQYRDWITQLLRTLVSHGVKLESIGPFPLHSILKLAIRTNDRKLLKWIFSRKPYLQDTVNQQDDNGYSLLHVVASWQNGLDGYTHRFQTEDVRYLLQLGADLNIHDNSNKVPIYYLKKHKNFKAVELINKHYSAMETDAASQESANQMEEGKSACAAVTFEEAVEQFVQFCNSEREESCKNLMAQTEVQVFLQQLSTMTEINTAILQNVECKVASSLIKELLRRHKWHDTLLLLTGCCNEKQSKQPVLKCDLSDLDLCTVTCNLDQQENREWLLQNLMDYGASPCGVSTKESPICLSLKKEDFVLVHLFLINGAKPQDLSLTPGDTPLHAAVCIVLDKKDEIGLHILKYLLEKYSSDAAHYPYLNPSCQDSNGNTLLHIIFHKPYSKNHEEIMDLLSKFEINSKIKNKEGKQCMYKIKKDDPRFILWNKAISKNRKKREQNDQSQKSRTSRNVKNAIGRKRPSQQKVEKSESSQSDGQTPMNGPFEATFKVELEGHPLKSRDESSIAWTVEEVLVNEIRKMIQEFNVVEISIEASSSKLPTSDTFLNDSAQTLESTTSAFKTSPSQNTDSTEVVMLNETTEHSNCSVQQDPGPEEVTDLQDLDFDNMTWEIECTSELLKKLSCRDVPQQMKTKIVKVIQQLGNGEWTQSLQKPLKHLNSPIKLYEAKLDKGARMLWELAVDFSPRCSEKPEKIFESELSSHPQERVTGRVYSEIIRIWDIILDHNKLNRALDMIRSSYDRGQNCILRKKLKGINKAVLTSNLNVQKRIPLFFVECIDWKEPKEKVPEYFPPASAVETEYNIMKFHSFSTNMALNILTNLEKRVEYPFRVGELEYAIIDLVPKPLQAIILIGRSGTGKTTCCLYRLWKHFQLYWEKTQIGNPWLVRQVWHKWKTGVMDDDDKESAMIDDGTGSCDYVNGKEDFESVVQSCDSDLNGMPFDGCDSELTNDHEGQVSPDDADKLEHFHQIFVTKNHVLCQEVLKNFIELSKSTKATSHFRPLEATIYRLQDIKDENFPLFLTSKQLLLLIDASLPHPFFPRNEDGSLKRTIVGWSVQEDMSIPDLGDEDEEEENEGEFLDDESRVAESHTKESDPRIFVTYEVFARDLWPKMVKGKSHFNPALVWKEIKSFLKGSIEALNSPQGCLTEEQYIKLGKKRAPNFQEDRSEIYRFFCLYQQIKSQFRYFDEEDVLYSISLRLSKSAVLPWSIHELYGDEIQDFTQAELATLMKSINDPNSMFLTGDTAQSIMKGVAFRFSDLRSLFYYAHDSNQNEKKQCNVAVPSRIYQLHQNYRSHSGILNLASGVVDLLQYYFPESFDRLPRDSGLFDGPKPSLLESCSVSDLAILLRGNKRKSQPIEFGAHQVILVTNEKAKEAIPEELNLALVLTIYESKGLEFDDVLLYNFFTDSEADKEWRVISTFQPSPLSKEKYGPILEQSMDDIAAQSRPLEFNMELHKLLNCELKQLYTAFTRARVNLWIFDENKGKRDPAFKYFINRDFVRVVKTDENRELDDSMFVKASTMQEWSERGDYFAKHQCWKVAAKCYQKGGDLEKEKLALAHDAVLNVQVKKRSQREIQIEYLQLAKTYLECKVPKLSMKCLRNAKEYKLCAELLEKLGKVGDAACSYRKAQCYRQAANCYEQVHKFELALQMLCRGGFYNEAALAVERYKDIQPSIKFKYSADQFRLEAAAMFLNENKLIDMMASLNYLDPEDQLVFLKSNKCLSQAAELLKSQNREEEAAILMREHGKLQEAARLSNKKEFQAECLLAAARVILLKESKGEEISALEKENIQDMLDEATKLFEIRKRQLSDVAEAMLLKSLLNKETNVITEAFDIFVREYNSAGAVESLFILLQRDPEALSDFERSLTCLEMLMRLVKALNNPRNNAEKEMVKACYAFFGISPVDAKYGRIPRYEGVRILQLDFDLDPSEKQGSFYKCEIKKVRLLLQKHFLLHLCDFADKIKSAGQNTPDICPKFICGLACKSPSCQDYHRPLKRYEAKYSLHAKLYLTVLNGILLEAKDFYSKETFPEAEKIEDILTGDPYALCTPLLNAFYPKHFHQRVISESPVVCREVLGLIKGIKFHSFKSVLREYISHYFQCSAVEERRESTDLWVQAQQVYLLTCDYPKKIEDLLSNVEQAYDSERRKYERGSCNQDKRRTGLRGKRGMFPTDTLHLCIFRLLVTSMKGFYEHADPEECIHHFFRFMNVLIKRCTHAHLLIPSIANTVSLLEFQFVLCCSMLMHFKKNLVVCLPRSFIALIHYWNFMFKFNVKNRNPRDAFSIINEFKPKDVPRVIYKIKKHLAYLIRVLCGEESGHFNVLLDAFRDPDYTSSGEAERTAVLGVIMLINARYILECSVEKMIKSSFCEVERQLKKLCQHHGSKVPARLVSLVENVNRAQTVNDVVISLQELLKTRDDEYLHDCFWKWDHHSGPGSVRGIYFQNIQAERFSDEYWTRNEEIALLSEEYYDVPDNVQYFEEKDEHLQDMAFELQKIANLRRKWQCVVHVISACRYLVKFLTQTDYDTVQPTTEVPSNFKEAYVDETQCDICGVRFSRGSKSYADLCRKQEHEEAANHISENWEDNEDEEESETLCLYDCFETHISLEEHIKKVAAYNAYLTYFRGSVEPVMSKGRSMLHSLEEMATDYLTSKELAKVMSGKLQNSIHVVANLIDGIYNQKAWINGEEILSEKIYMLQEIVNDADMRQKQVLCHTDDGVEANQSAADFEEGLEDRQENFDELRSRKRRKGIKKKRKH</sequence>
<dbReference type="SUPFAM" id="SSF52540">
    <property type="entry name" value="P-loop containing nucleoside triphosphate hydrolases"/>
    <property type="match status" value="1"/>
</dbReference>
<dbReference type="InterPro" id="IPR011990">
    <property type="entry name" value="TPR-like_helical_dom_sf"/>
</dbReference>
<accession>A0A401RMZ2</accession>
<dbReference type="PANTHER" id="PTHR21529:SF4">
    <property type="entry name" value="TPR AND ANKYRIN REPEAT-CONTAINING PROTEIN 1"/>
    <property type="match status" value="1"/>
</dbReference>
<feature type="compositionally biased region" description="Basic residues" evidence="1">
    <location>
        <begin position="2947"/>
        <end position="2960"/>
    </location>
</feature>
<dbReference type="Gene3D" id="1.25.40.10">
    <property type="entry name" value="Tetratricopeptide repeat domain"/>
    <property type="match status" value="1"/>
</dbReference>
<dbReference type="SUPFAM" id="SSF48452">
    <property type="entry name" value="TPR-like"/>
    <property type="match status" value="1"/>
</dbReference>
<comment type="caution">
    <text evidence="2">The sequence shown here is derived from an EMBL/GenBank/DDBJ whole genome shotgun (WGS) entry which is preliminary data.</text>
</comment>
<feature type="compositionally biased region" description="Acidic residues" evidence="1">
    <location>
        <begin position="1274"/>
        <end position="1289"/>
    </location>
</feature>
<protein>
    <recommendedName>
        <fullName evidence="4">UvrD-like helicase ATP-binding domain-containing protein</fullName>
    </recommendedName>
</protein>
<reference evidence="2 3" key="1">
    <citation type="journal article" date="2018" name="Nat. Ecol. Evol.">
        <title>Shark genomes provide insights into elasmobranch evolution and the origin of vertebrates.</title>
        <authorList>
            <person name="Hara Y"/>
            <person name="Yamaguchi K"/>
            <person name="Onimaru K"/>
            <person name="Kadota M"/>
            <person name="Koyanagi M"/>
            <person name="Keeley SD"/>
            <person name="Tatsumi K"/>
            <person name="Tanaka K"/>
            <person name="Motone F"/>
            <person name="Kageyama Y"/>
            <person name="Nozu R"/>
            <person name="Adachi N"/>
            <person name="Nishimura O"/>
            <person name="Nakagawa R"/>
            <person name="Tanegashima C"/>
            <person name="Kiyatake I"/>
            <person name="Matsumoto R"/>
            <person name="Murakumo K"/>
            <person name="Nishida K"/>
            <person name="Terakita A"/>
            <person name="Kuratani S"/>
            <person name="Sato K"/>
            <person name="Hyodo S Kuraku.S."/>
        </authorList>
    </citation>
    <scope>NUCLEOTIDE SEQUENCE [LARGE SCALE GENOMIC DNA]</scope>
</reference>
<dbReference type="OrthoDB" id="3156807at2759"/>
<dbReference type="InterPro" id="IPR002110">
    <property type="entry name" value="Ankyrin_rpt"/>
</dbReference>
<feature type="region of interest" description="Disordered" evidence="1">
    <location>
        <begin position="646"/>
        <end position="696"/>
    </location>
</feature>
<dbReference type="EMBL" id="BEZZ01000001">
    <property type="protein sequence ID" value="GCC19535.1"/>
    <property type="molecule type" value="Genomic_DNA"/>
</dbReference>
<evidence type="ECO:0000313" key="2">
    <source>
        <dbReference type="EMBL" id="GCC19535.1"/>
    </source>
</evidence>
<dbReference type="Proteomes" id="UP000287033">
    <property type="component" value="Unassembled WGS sequence"/>
</dbReference>
<dbReference type="STRING" id="137246.A0A401RMZ2"/>
<dbReference type="InterPro" id="IPR019734">
    <property type="entry name" value="TPR_rpt"/>
</dbReference>
<proteinExistence type="predicted"/>
<dbReference type="SUPFAM" id="SSF48403">
    <property type="entry name" value="Ankyrin repeat"/>
    <property type="match status" value="2"/>
</dbReference>
<dbReference type="OMA" id="SQCEVEP"/>
<dbReference type="SMART" id="SM00028">
    <property type="entry name" value="TPR"/>
    <property type="match status" value="3"/>
</dbReference>
<keyword evidence="3" id="KW-1185">Reference proteome</keyword>
<evidence type="ECO:0000256" key="1">
    <source>
        <dbReference type="SAM" id="MobiDB-lite"/>
    </source>
</evidence>
<evidence type="ECO:0008006" key="4">
    <source>
        <dbReference type="Google" id="ProtNLM"/>
    </source>
</evidence>
<dbReference type="SMART" id="SM00248">
    <property type="entry name" value="ANK"/>
    <property type="match status" value="5"/>
</dbReference>
<evidence type="ECO:0000313" key="3">
    <source>
        <dbReference type="Proteomes" id="UP000287033"/>
    </source>
</evidence>
<feature type="region of interest" description="Disordered" evidence="1">
    <location>
        <begin position="1271"/>
        <end position="1299"/>
    </location>
</feature>
<feature type="compositionally biased region" description="Basic and acidic residues" evidence="1">
    <location>
        <begin position="2936"/>
        <end position="2946"/>
    </location>
</feature>
<dbReference type="Gene3D" id="3.40.50.300">
    <property type="entry name" value="P-loop containing nucleotide triphosphate hydrolases"/>
    <property type="match status" value="1"/>
</dbReference>
<feature type="compositionally biased region" description="Polar residues" evidence="1">
    <location>
        <begin position="654"/>
        <end position="665"/>
    </location>
</feature>
<name>A0A401RMZ2_CHIPU</name>
<gene>
    <name evidence="2" type="ORF">chiPu_0000054</name>
</gene>
<dbReference type="InterPro" id="IPR036770">
    <property type="entry name" value="Ankyrin_rpt-contain_sf"/>
</dbReference>
<dbReference type="Gene3D" id="1.25.40.20">
    <property type="entry name" value="Ankyrin repeat-containing domain"/>
    <property type="match status" value="2"/>
</dbReference>
<feature type="region of interest" description="Disordered" evidence="1">
    <location>
        <begin position="2930"/>
        <end position="2960"/>
    </location>
</feature>
<feature type="compositionally biased region" description="Basic and acidic residues" evidence="1">
    <location>
        <begin position="1290"/>
        <end position="1299"/>
    </location>
</feature>
<dbReference type="InterPro" id="IPR027417">
    <property type="entry name" value="P-loop_NTPase"/>
</dbReference>
<organism evidence="2 3">
    <name type="scientific">Chiloscyllium punctatum</name>
    <name type="common">Brownbanded bambooshark</name>
    <name type="synonym">Hemiscyllium punctatum</name>
    <dbReference type="NCBI Taxonomy" id="137246"/>
    <lineage>
        <taxon>Eukaryota</taxon>
        <taxon>Metazoa</taxon>
        <taxon>Chordata</taxon>
        <taxon>Craniata</taxon>
        <taxon>Vertebrata</taxon>
        <taxon>Chondrichthyes</taxon>
        <taxon>Elasmobranchii</taxon>
        <taxon>Galeomorphii</taxon>
        <taxon>Galeoidea</taxon>
        <taxon>Orectolobiformes</taxon>
        <taxon>Hemiscylliidae</taxon>
        <taxon>Chiloscyllium</taxon>
    </lineage>
</organism>